<evidence type="ECO:0000256" key="5">
    <source>
        <dbReference type="ARBA" id="ARBA00022786"/>
    </source>
</evidence>
<dbReference type="EMBL" id="HBIB01048681">
    <property type="protein sequence ID" value="CAE0269701.1"/>
    <property type="molecule type" value="Transcribed_RNA"/>
</dbReference>
<evidence type="ECO:0000259" key="8">
    <source>
        <dbReference type="PROSITE" id="PS50237"/>
    </source>
</evidence>
<dbReference type="Gene3D" id="3.30.2160.10">
    <property type="entry name" value="Hect, E3 ligase catalytic domain"/>
    <property type="match status" value="1"/>
</dbReference>
<protein>
    <recommendedName>
        <fullName evidence="3">HECT-type E3 ubiquitin transferase</fullName>
        <ecNumber evidence="3">2.3.2.26</ecNumber>
    </recommendedName>
</protein>
<feature type="compositionally biased region" description="Basic and acidic residues" evidence="7">
    <location>
        <begin position="14"/>
        <end position="24"/>
    </location>
</feature>
<keyword evidence="4" id="KW-0808">Transferase</keyword>
<reference evidence="9" key="1">
    <citation type="submission" date="2021-01" db="EMBL/GenBank/DDBJ databases">
        <authorList>
            <person name="Corre E."/>
            <person name="Pelletier E."/>
            <person name="Niang G."/>
            <person name="Scheremetjew M."/>
            <person name="Finn R."/>
            <person name="Kale V."/>
            <person name="Holt S."/>
            <person name="Cochrane G."/>
            <person name="Meng A."/>
            <person name="Brown T."/>
            <person name="Cohen L."/>
        </authorList>
    </citation>
    <scope>NUCLEOTIDE SEQUENCE</scope>
    <source>
        <strain evidence="9">NIES-2562</strain>
    </source>
</reference>
<dbReference type="CDD" id="cd00078">
    <property type="entry name" value="HECTc"/>
    <property type="match status" value="1"/>
</dbReference>
<evidence type="ECO:0000256" key="3">
    <source>
        <dbReference type="ARBA" id="ARBA00012485"/>
    </source>
</evidence>
<feature type="domain" description="HECT" evidence="8">
    <location>
        <begin position="467"/>
        <end position="833"/>
    </location>
</feature>
<dbReference type="InterPro" id="IPR050409">
    <property type="entry name" value="E3_ubiq-protein_ligase"/>
</dbReference>
<accession>A0A7S3GKY6</accession>
<dbReference type="Gene3D" id="3.30.2410.10">
    <property type="entry name" value="Hect, E3 ligase catalytic domain"/>
    <property type="match status" value="1"/>
</dbReference>
<dbReference type="PANTHER" id="PTHR11254:SF340">
    <property type="entry name" value="APOPTOSIS-RESISTANT E3 UBIQUITIN PROTEIN LIGASE 1"/>
    <property type="match status" value="1"/>
</dbReference>
<dbReference type="Pfam" id="PF00632">
    <property type="entry name" value="HECT"/>
    <property type="match status" value="1"/>
</dbReference>
<feature type="region of interest" description="Disordered" evidence="7">
    <location>
        <begin position="14"/>
        <end position="46"/>
    </location>
</feature>
<evidence type="ECO:0000256" key="7">
    <source>
        <dbReference type="SAM" id="MobiDB-lite"/>
    </source>
</evidence>
<dbReference type="SMART" id="SM00119">
    <property type="entry name" value="HECTc"/>
    <property type="match status" value="1"/>
</dbReference>
<dbReference type="GO" id="GO:0061630">
    <property type="term" value="F:ubiquitin protein ligase activity"/>
    <property type="evidence" value="ECO:0007669"/>
    <property type="project" value="UniProtKB-EC"/>
</dbReference>
<comment type="catalytic activity">
    <reaction evidence="1">
        <text>S-ubiquitinyl-[E2 ubiquitin-conjugating enzyme]-L-cysteine + [acceptor protein]-L-lysine = [E2 ubiquitin-conjugating enzyme]-L-cysteine + N(6)-ubiquitinyl-[acceptor protein]-L-lysine.</text>
        <dbReference type="EC" id="2.3.2.26"/>
    </reaction>
</comment>
<comment type="pathway">
    <text evidence="2">Protein modification; protein ubiquitination.</text>
</comment>
<feature type="active site" description="Glycyl thioester intermediate" evidence="6">
    <location>
        <position position="800"/>
    </location>
</feature>
<evidence type="ECO:0000256" key="2">
    <source>
        <dbReference type="ARBA" id="ARBA00004906"/>
    </source>
</evidence>
<dbReference type="SUPFAM" id="SSF56204">
    <property type="entry name" value="Hect, E3 ligase catalytic domain"/>
    <property type="match status" value="1"/>
</dbReference>
<dbReference type="InterPro" id="IPR000569">
    <property type="entry name" value="HECT_dom"/>
</dbReference>
<dbReference type="InterPro" id="IPR035983">
    <property type="entry name" value="Hect_E3_ubiquitin_ligase"/>
</dbReference>
<name>A0A7S3GKY6_9EUKA</name>
<evidence type="ECO:0000256" key="4">
    <source>
        <dbReference type="ARBA" id="ARBA00022679"/>
    </source>
</evidence>
<evidence type="ECO:0000313" key="9">
    <source>
        <dbReference type="EMBL" id="CAE0269701.1"/>
    </source>
</evidence>
<keyword evidence="5 6" id="KW-0833">Ubl conjugation pathway</keyword>
<dbReference type="PANTHER" id="PTHR11254">
    <property type="entry name" value="HECT DOMAIN UBIQUITIN-PROTEIN LIGASE"/>
    <property type="match status" value="1"/>
</dbReference>
<sequence>MGLFSWLKAKFSRTPERGNAERATQRPRARPQLGRRDPHADKLAPNNCYITGVDKKSLPAFYAGEVSQFAVHLITRKGEQYAQLNERDFSARIRYAEGHAGRGGEQGEAGVEVVPEFLFPSPPALGENGLPIITPVTGVPIVRFTARRAGMYEITAIVRDGVTNIMTTLPHCPFRVTVSPGRVDPLTTSLEGMMEGKGATGAPQAKEGSLGTTVLLPQGVERMFLIQSRDGCSNNLTKGGLNSMFKIKCTHHTKKDGAEAASAKSADTVFVARTVDFDDGRYGLCVEIFSPGLYDLAVYLKDQIISKGKLTVAVLAEEELRVVEAQTGTKQSFRVQRLKGSRWKSSVLELTAKTITLKKQKLIGYAKMFTTPLNRRILVTMKGDNELVFEIGSFSPITISTEQRNIIFGVMLRAIEKRRADVGATFADRRVSLQSELGRGQRGRKHAVSVRRFSLLQDSLALFRKTGAKDWKRLWSITFVGEEGLDYGGLVREYFSLLARALLSSDVNGLRLFTPVAKEDPTSALHFTHFLTLEAERRRLGKTEVEVEEMYRLAGRVVGKALFDSLVHDSHHLLEVRLSRSIYKLILGFPITYHDFQTDDPSLYKSKIMYILGNNYDESGLALDFTDEVNREQEDGSTVHDGMVLLCPNGNKREVTEESKTEYLQLLARSRLMQSARPWKVGAGSKYVKAFVEGVYDLLPETLADFVDEADLELLTCGQSRIDVEDFKMHTKVVHFDFNRHVPDWFWTCVKNMTQEERARLVHFVCGSSVLPAGGFSKIDPPFNITPGANPRSLPVAHTCFHQLELPLYKSYSELESRLLLAIREGAEGFGSA</sequence>
<dbReference type="PROSITE" id="PS50237">
    <property type="entry name" value="HECT"/>
    <property type="match status" value="1"/>
</dbReference>
<evidence type="ECO:0000256" key="6">
    <source>
        <dbReference type="PROSITE-ProRule" id="PRU00104"/>
    </source>
</evidence>
<evidence type="ECO:0000256" key="1">
    <source>
        <dbReference type="ARBA" id="ARBA00000885"/>
    </source>
</evidence>
<dbReference type="GO" id="GO:0006511">
    <property type="term" value="P:ubiquitin-dependent protein catabolic process"/>
    <property type="evidence" value="ECO:0007669"/>
    <property type="project" value="TreeGrafter"/>
</dbReference>
<proteinExistence type="predicted"/>
<dbReference type="AlphaFoldDB" id="A0A7S3GKY6"/>
<dbReference type="EC" id="2.3.2.26" evidence="3"/>
<organism evidence="9">
    <name type="scientific">Palpitomonas bilix</name>
    <dbReference type="NCBI Taxonomy" id="652834"/>
    <lineage>
        <taxon>Eukaryota</taxon>
        <taxon>Eukaryota incertae sedis</taxon>
    </lineage>
</organism>
<gene>
    <name evidence="9" type="ORF">PBIL07802_LOCUS32054</name>
</gene>
<dbReference type="Gene3D" id="3.90.1750.10">
    <property type="entry name" value="Hect, E3 ligase catalytic domains"/>
    <property type="match status" value="1"/>
</dbReference>
<dbReference type="GO" id="GO:0005829">
    <property type="term" value="C:cytosol"/>
    <property type="evidence" value="ECO:0007669"/>
    <property type="project" value="TreeGrafter"/>
</dbReference>
<dbReference type="GO" id="GO:0000209">
    <property type="term" value="P:protein polyubiquitination"/>
    <property type="evidence" value="ECO:0007669"/>
    <property type="project" value="TreeGrafter"/>
</dbReference>